<keyword evidence="6" id="KW-0418">Kinase</keyword>
<reference evidence="13 14" key="1">
    <citation type="submission" date="2018-07" db="EMBL/GenBank/DDBJ databases">
        <title>A draft genome of a endophytic bacteria, a new species of Pedobacter.</title>
        <authorList>
            <person name="Zhang Z.D."/>
            <person name="Chen Z.J."/>
        </authorList>
    </citation>
    <scope>NUCLEOTIDE SEQUENCE [LARGE SCALE GENOMIC DNA]</scope>
    <source>
        <strain evidence="13 14">RS10</strain>
    </source>
</reference>
<gene>
    <name evidence="13" type="ORF">DRW42_16990</name>
</gene>
<evidence type="ECO:0000256" key="6">
    <source>
        <dbReference type="ARBA" id="ARBA00022777"/>
    </source>
</evidence>
<keyword evidence="3" id="KW-0597">Phosphoprotein</keyword>
<keyword evidence="7" id="KW-0067">ATP-binding</keyword>
<keyword evidence="11" id="KW-0732">Signal</keyword>
<dbReference type="InterPro" id="IPR036890">
    <property type="entry name" value="HATPase_C_sf"/>
</dbReference>
<dbReference type="Gene3D" id="1.25.40.10">
    <property type="entry name" value="Tetratricopeptide repeat domain"/>
    <property type="match status" value="1"/>
</dbReference>
<feature type="transmembrane region" description="Helical" evidence="10">
    <location>
        <begin position="407"/>
        <end position="430"/>
    </location>
</feature>
<keyword evidence="4" id="KW-0808">Transferase</keyword>
<feature type="signal peptide" evidence="11">
    <location>
        <begin position="1"/>
        <end position="20"/>
    </location>
</feature>
<feature type="domain" description="Histidine kinase" evidence="12">
    <location>
        <begin position="459"/>
        <end position="649"/>
    </location>
</feature>
<dbReference type="GO" id="GO:0016020">
    <property type="term" value="C:membrane"/>
    <property type="evidence" value="ECO:0007669"/>
    <property type="project" value="InterPro"/>
</dbReference>
<evidence type="ECO:0000256" key="8">
    <source>
        <dbReference type="ARBA" id="ARBA00023012"/>
    </source>
</evidence>
<dbReference type="Proteomes" id="UP000252081">
    <property type="component" value="Unassembled WGS sequence"/>
</dbReference>
<dbReference type="EMBL" id="QNQU01000014">
    <property type="protein sequence ID" value="RBQ05376.1"/>
    <property type="molecule type" value="Genomic_DNA"/>
</dbReference>
<keyword evidence="14" id="KW-1185">Reference proteome</keyword>
<evidence type="ECO:0000256" key="4">
    <source>
        <dbReference type="ARBA" id="ARBA00022679"/>
    </source>
</evidence>
<keyword evidence="10" id="KW-1133">Transmembrane helix</keyword>
<keyword evidence="10" id="KW-0812">Transmembrane</keyword>
<comment type="caution">
    <text evidence="13">The sequence shown here is derived from an EMBL/GenBank/DDBJ whole genome shotgun (WGS) entry which is preliminary data.</text>
</comment>
<protein>
    <recommendedName>
        <fullName evidence="2">histidine kinase</fullName>
        <ecNumber evidence="2">2.7.13.3</ecNumber>
    </recommendedName>
</protein>
<evidence type="ECO:0000256" key="1">
    <source>
        <dbReference type="ARBA" id="ARBA00000085"/>
    </source>
</evidence>
<dbReference type="InterPro" id="IPR011712">
    <property type="entry name" value="Sig_transdc_His_kin_sub3_dim/P"/>
</dbReference>
<dbReference type="PROSITE" id="PS50109">
    <property type="entry name" value="HIS_KIN"/>
    <property type="match status" value="1"/>
</dbReference>
<keyword evidence="8" id="KW-0902">Two-component regulatory system</keyword>
<dbReference type="GO" id="GO:0000155">
    <property type="term" value="F:phosphorelay sensor kinase activity"/>
    <property type="evidence" value="ECO:0007669"/>
    <property type="project" value="InterPro"/>
</dbReference>
<keyword evidence="9" id="KW-0175">Coiled coil</keyword>
<evidence type="ECO:0000256" key="9">
    <source>
        <dbReference type="SAM" id="Coils"/>
    </source>
</evidence>
<keyword evidence="5" id="KW-0547">Nucleotide-binding</keyword>
<evidence type="ECO:0000256" key="2">
    <source>
        <dbReference type="ARBA" id="ARBA00012438"/>
    </source>
</evidence>
<dbReference type="Pfam" id="PF07730">
    <property type="entry name" value="HisKA_3"/>
    <property type="match status" value="1"/>
</dbReference>
<dbReference type="Gene3D" id="3.30.565.10">
    <property type="entry name" value="Histidine kinase-like ATPase, C-terminal domain"/>
    <property type="match status" value="1"/>
</dbReference>
<proteinExistence type="predicted"/>
<dbReference type="InterPro" id="IPR011990">
    <property type="entry name" value="TPR-like_helical_dom_sf"/>
</dbReference>
<evidence type="ECO:0000313" key="13">
    <source>
        <dbReference type="EMBL" id="RBQ05376.1"/>
    </source>
</evidence>
<comment type="catalytic activity">
    <reaction evidence="1">
        <text>ATP + protein L-histidine = ADP + protein N-phospho-L-histidine.</text>
        <dbReference type="EC" id="2.7.13.3"/>
    </reaction>
</comment>
<evidence type="ECO:0000256" key="7">
    <source>
        <dbReference type="ARBA" id="ARBA00022840"/>
    </source>
</evidence>
<evidence type="ECO:0000256" key="5">
    <source>
        <dbReference type="ARBA" id="ARBA00022741"/>
    </source>
</evidence>
<dbReference type="RefSeq" id="WP_113950032.1">
    <property type="nucleotide sequence ID" value="NZ_QNQU01000014.1"/>
</dbReference>
<dbReference type="CDD" id="cd16917">
    <property type="entry name" value="HATPase_UhpB-NarQ-NarX-like"/>
    <property type="match status" value="1"/>
</dbReference>
<dbReference type="GO" id="GO:0046983">
    <property type="term" value="F:protein dimerization activity"/>
    <property type="evidence" value="ECO:0007669"/>
    <property type="project" value="InterPro"/>
</dbReference>
<sequence>MRKLFLFCLLLANSYLYTFAQLQVTDKRYPDSLLYLVKNAPTDSIKIVSNLALSRFWSKNGDTIKANYFLAQGKKRIKKTGYLYALYFYSIGTNAAYQNDNRTGAKKYLLKADSIFAHIKTKECYILRAKLWNNYSILLSRENKQQQSIDVLISKVIPLSRAAGDPLMEGVAYHSIAVFLDLVAENEKASIYFEKSIGILESIKTDTIMLARVYNNSARNSMARNKFNEAKILLDKSKSLLKNQLNTPSYIYFCGFESYYFLKLKQYDRSLIALNKGLEIAKKLNLVKERNDLLNQKYNILNSQFDYKTAKDVILEIIKNDANTYLENKANHYKQAYESYELLNDLPEAFKWLKKYAILRDSVNDTKLKTEVNALEIKFKTAENQKKIAELNTANQKANLSTQNSHLLNWLLSVVTLLVLSVFIFGFYYYRNQKKLATQREEIRLSNAMLQGQETERHRVARDLHDGLGNVLAVVKFNLWQFAKEKPAAELDEIINQVDHSVSELRRISHNMMPEMLLNIGLEAALKDLCESLNSDELEIDCQLIDIKNNIPQQTQVSIYRIIQELLTNVVKHAEAKSAFLQCTQHKNAFFITLEDDGKGFNNPQQTDKTGIGLNNIKSRIAYLNGKMEIGKRINQFGTSINIELNVKA</sequence>
<evidence type="ECO:0000256" key="10">
    <source>
        <dbReference type="SAM" id="Phobius"/>
    </source>
</evidence>
<dbReference type="SUPFAM" id="SSF48452">
    <property type="entry name" value="TPR-like"/>
    <property type="match status" value="2"/>
</dbReference>
<evidence type="ECO:0000256" key="11">
    <source>
        <dbReference type="SAM" id="SignalP"/>
    </source>
</evidence>
<evidence type="ECO:0000313" key="14">
    <source>
        <dbReference type="Proteomes" id="UP000252081"/>
    </source>
</evidence>
<dbReference type="InterPro" id="IPR050482">
    <property type="entry name" value="Sensor_HK_TwoCompSys"/>
</dbReference>
<feature type="coiled-coil region" evidence="9">
    <location>
        <begin position="365"/>
        <end position="392"/>
    </location>
</feature>
<dbReference type="PANTHER" id="PTHR24421:SF10">
    <property type="entry name" value="NITRATE_NITRITE SENSOR PROTEIN NARQ"/>
    <property type="match status" value="1"/>
</dbReference>
<dbReference type="AlphaFoldDB" id="A0A366KUS2"/>
<dbReference type="GO" id="GO:0005524">
    <property type="term" value="F:ATP binding"/>
    <property type="evidence" value="ECO:0007669"/>
    <property type="project" value="UniProtKB-KW"/>
</dbReference>
<evidence type="ECO:0000256" key="3">
    <source>
        <dbReference type="ARBA" id="ARBA00022553"/>
    </source>
</evidence>
<dbReference type="EC" id="2.7.13.3" evidence="2"/>
<keyword evidence="10" id="KW-0472">Membrane</keyword>
<feature type="chain" id="PRO_5016851854" description="histidine kinase" evidence="11">
    <location>
        <begin position="21"/>
        <end position="649"/>
    </location>
</feature>
<organism evidence="13 14">
    <name type="scientific">Pedobacter miscanthi</name>
    <dbReference type="NCBI Taxonomy" id="2259170"/>
    <lineage>
        <taxon>Bacteria</taxon>
        <taxon>Pseudomonadati</taxon>
        <taxon>Bacteroidota</taxon>
        <taxon>Sphingobacteriia</taxon>
        <taxon>Sphingobacteriales</taxon>
        <taxon>Sphingobacteriaceae</taxon>
        <taxon>Pedobacter</taxon>
    </lineage>
</organism>
<dbReference type="Gene3D" id="1.20.5.1930">
    <property type="match status" value="1"/>
</dbReference>
<dbReference type="PANTHER" id="PTHR24421">
    <property type="entry name" value="NITRATE/NITRITE SENSOR PROTEIN NARX-RELATED"/>
    <property type="match status" value="1"/>
</dbReference>
<evidence type="ECO:0000259" key="12">
    <source>
        <dbReference type="PROSITE" id="PS50109"/>
    </source>
</evidence>
<dbReference type="Pfam" id="PF02518">
    <property type="entry name" value="HATPase_c"/>
    <property type="match status" value="1"/>
</dbReference>
<name>A0A366KUS2_9SPHI</name>
<dbReference type="InterPro" id="IPR005467">
    <property type="entry name" value="His_kinase_dom"/>
</dbReference>
<accession>A0A366KUS2</accession>
<dbReference type="OrthoDB" id="9778366at2"/>
<dbReference type="SUPFAM" id="SSF55874">
    <property type="entry name" value="ATPase domain of HSP90 chaperone/DNA topoisomerase II/histidine kinase"/>
    <property type="match status" value="1"/>
</dbReference>
<dbReference type="InterPro" id="IPR003594">
    <property type="entry name" value="HATPase_dom"/>
</dbReference>